<keyword evidence="2" id="KW-1003">Cell membrane</keyword>
<dbReference type="EMBL" id="BAABFN010000001">
    <property type="protein sequence ID" value="GAA4304987.1"/>
    <property type="molecule type" value="Genomic_DNA"/>
</dbReference>
<dbReference type="InterPro" id="IPR050375">
    <property type="entry name" value="MFS_TsgA-like"/>
</dbReference>
<feature type="transmembrane region" description="Helical" evidence="3">
    <location>
        <begin position="418"/>
        <end position="436"/>
    </location>
</feature>
<keyword evidence="3" id="KW-0472">Membrane</keyword>
<protein>
    <submittedName>
        <fullName evidence="4">MFS transporter</fullName>
    </submittedName>
</protein>
<feature type="transmembrane region" description="Helical" evidence="3">
    <location>
        <begin position="12"/>
        <end position="33"/>
    </location>
</feature>
<feature type="transmembrane region" description="Helical" evidence="3">
    <location>
        <begin position="53"/>
        <end position="75"/>
    </location>
</feature>
<feature type="transmembrane region" description="Helical" evidence="3">
    <location>
        <begin position="156"/>
        <end position="179"/>
    </location>
</feature>
<feature type="transmembrane region" description="Helical" evidence="3">
    <location>
        <begin position="341"/>
        <end position="360"/>
    </location>
</feature>
<feature type="transmembrane region" description="Helical" evidence="3">
    <location>
        <begin position="394"/>
        <end position="411"/>
    </location>
</feature>
<dbReference type="PANTHER" id="PTHR43702:SF3">
    <property type="entry name" value="PROTEIN TSGA"/>
    <property type="match status" value="1"/>
</dbReference>
<comment type="subcellular location">
    <subcellularLocation>
        <location evidence="1">Cell inner membrane</location>
        <topology evidence="1">Multi-pass membrane protein</topology>
    </subcellularLocation>
</comment>
<evidence type="ECO:0000256" key="3">
    <source>
        <dbReference type="SAM" id="Phobius"/>
    </source>
</evidence>
<evidence type="ECO:0000313" key="5">
    <source>
        <dbReference type="Proteomes" id="UP001501207"/>
    </source>
</evidence>
<evidence type="ECO:0000256" key="2">
    <source>
        <dbReference type="ARBA" id="ARBA00022475"/>
    </source>
</evidence>
<feature type="transmembrane region" description="Helical" evidence="3">
    <location>
        <begin position="260"/>
        <end position="276"/>
    </location>
</feature>
<keyword evidence="3" id="KW-1133">Transmembrane helix</keyword>
<comment type="caution">
    <text evidence="4">The sequence shown here is derived from an EMBL/GenBank/DDBJ whole genome shotgun (WGS) entry which is preliminary data.</text>
</comment>
<feature type="transmembrane region" description="Helical" evidence="3">
    <location>
        <begin position="367"/>
        <end position="388"/>
    </location>
</feature>
<keyword evidence="3" id="KW-0812">Transmembrane</keyword>
<feature type="transmembrane region" description="Helical" evidence="3">
    <location>
        <begin position="117"/>
        <end position="135"/>
    </location>
</feature>
<sequence>MNDESTRGINPAFYILITVFFFWGFVAASNGVFIPFCKAHFNLTQLESQLIDFAFYSAYFIGSLLLYLFSAFRGVDILNKIGYKKGIIYGLLISVAGALLLIGVVNLGNGMENKSTAFFLILGAFFVVALGFSLQQTAANPFAVMLGDPSTGAHRLNAAEGVNSFGTTIGPIVVAILLFGTASENGQAAVTDISTINKLYLMLAGLFLLAAVIFAVTKMPRFISDEIFEKTGKATRSMLGITFFFLLILIGVISRYALPLFVLGIVGILGILLYSFKSAQRDAQGWGAMRYAQLVLGMTALFVYVGVEVTIQSNMGALLEQPGFLSPAGLDKSQIDPYISLYWGSLMIGRWTAAITIFNLSGRARKLMTVIVPFIGFGVVLGVNIWKGNQINDFYLYAICILVLVFGFFIGQEKPARTLLVFGGLGTAAMLIGLFTTGQTAAFAFMSGGLFCSVMWPCIFALSITGLGKYTSQASAFLIMMILGGALIPPIQGGLADMPALGIHRSYIIPVLGFAYIAFFGYRVRSILKAQGLDYEAAVM</sequence>
<feature type="transmembrane region" description="Helical" evidence="3">
    <location>
        <begin position="87"/>
        <end position="105"/>
    </location>
</feature>
<organism evidence="4 5">
    <name type="scientific">Compostibacter hankyongensis</name>
    <dbReference type="NCBI Taxonomy" id="1007089"/>
    <lineage>
        <taxon>Bacteria</taxon>
        <taxon>Pseudomonadati</taxon>
        <taxon>Bacteroidota</taxon>
        <taxon>Chitinophagia</taxon>
        <taxon>Chitinophagales</taxon>
        <taxon>Chitinophagaceae</taxon>
        <taxon>Compostibacter</taxon>
    </lineage>
</organism>
<dbReference type="InterPro" id="IPR036259">
    <property type="entry name" value="MFS_trans_sf"/>
</dbReference>
<feature type="transmembrane region" description="Helical" evidence="3">
    <location>
        <begin position="199"/>
        <end position="216"/>
    </location>
</feature>
<accession>A0ABP8FJ19</accession>
<dbReference type="Proteomes" id="UP001501207">
    <property type="component" value="Unassembled WGS sequence"/>
</dbReference>
<reference evidence="5" key="1">
    <citation type="journal article" date="2019" name="Int. J. Syst. Evol. Microbiol.">
        <title>The Global Catalogue of Microorganisms (GCM) 10K type strain sequencing project: providing services to taxonomists for standard genome sequencing and annotation.</title>
        <authorList>
            <consortium name="The Broad Institute Genomics Platform"/>
            <consortium name="The Broad Institute Genome Sequencing Center for Infectious Disease"/>
            <person name="Wu L."/>
            <person name="Ma J."/>
        </authorList>
    </citation>
    <scope>NUCLEOTIDE SEQUENCE [LARGE SCALE GENOMIC DNA]</scope>
    <source>
        <strain evidence="5">JCM 17664</strain>
    </source>
</reference>
<feature type="transmembrane region" description="Helical" evidence="3">
    <location>
        <begin position="476"/>
        <end position="495"/>
    </location>
</feature>
<feature type="transmembrane region" description="Helical" evidence="3">
    <location>
        <begin position="237"/>
        <end position="254"/>
    </location>
</feature>
<feature type="transmembrane region" description="Helical" evidence="3">
    <location>
        <begin position="288"/>
        <end position="307"/>
    </location>
</feature>
<dbReference type="SUPFAM" id="SSF103473">
    <property type="entry name" value="MFS general substrate transporter"/>
    <property type="match status" value="1"/>
</dbReference>
<evidence type="ECO:0000313" key="4">
    <source>
        <dbReference type="EMBL" id="GAA4304987.1"/>
    </source>
</evidence>
<dbReference type="PANTHER" id="PTHR43702">
    <property type="entry name" value="L-FUCOSE-PROTON SYMPORTER"/>
    <property type="match status" value="1"/>
</dbReference>
<name>A0ABP8FJ19_9BACT</name>
<proteinExistence type="predicted"/>
<dbReference type="Gene3D" id="1.20.1250.20">
    <property type="entry name" value="MFS general substrate transporter like domains"/>
    <property type="match status" value="2"/>
</dbReference>
<gene>
    <name evidence="4" type="ORF">GCM10023143_09860</name>
</gene>
<dbReference type="RefSeq" id="WP_344976309.1">
    <property type="nucleotide sequence ID" value="NZ_BAABFN010000001.1"/>
</dbReference>
<keyword evidence="5" id="KW-1185">Reference proteome</keyword>
<feature type="transmembrane region" description="Helical" evidence="3">
    <location>
        <begin position="507"/>
        <end position="524"/>
    </location>
</feature>
<evidence type="ECO:0000256" key="1">
    <source>
        <dbReference type="ARBA" id="ARBA00004429"/>
    </source>
</evidence>
<feature type="transmembrane region" description="Helical" evidence="3">
    <location>
        <begin position="442"/>
        <end position="464"/>
    </location>
</feature>